<name>X1T0M8_9ZZZZ</name>
<dbReference type="AlphaFoldDB" id="X1T0M8"/>
<evidence type="ECO:0008006" key="2">
    <source>
        <dbReference type="Google" id="ProtNLM"/>
    </source>
</evidence>
<evidence type="ECO:0000313" key="1">
    <source>
        <dbReference type="EMBL" id="GAI73609.1"/>
    </source>
</evidence>
<organism evidence="1">
    <name type="scientific">marine sediment metagenome</name>
    <dbReference type="NCBI Taxonomy" id="412755"/>
    <lineage>
        <taxon>unclassified sequences</taxon>
        <taxon>metagenomes</taxon>
        <taxon>ecological metagenomes</taxon>
    </lineage>
</organism>
<gene>
    <name evidence="1" type="ORF">S12H4_22096</name>
</gene>
<sequence length="112" mass="13653">EYFSNYNIYWGLDRNLRSWQIDQELSLDLQNKFSLNIEHTSEYKAQDNERFEKDFRNYETEFELGYNTREWQHAQISYGFGRNFDSDFQLVKGGLNYKINKILIIKDFYCSS</sequence>
<protein>
    <recommendedName>
        <fullName evidence="2">TonB-dependent receptor-like beta-barrel domain-containing protein</fullName>
    </recommendedName>
</protein>
<dbReference type="EMBL" id="BARW01011462">
    <property type="protein sequence ID" value="GAI73609.1"/>
    <property type="molecule type" value="Genomic_DNA"/>
</dbReference>
<comment type="caution">
    <text evidence="1">The sequence shown here is derived from an EMBL/GenBank/DDBJ whole genome shotgun (WGS) entry which is preliminary data.</text>
</comment>
<proteinExistence type="predicted"/>
<feature type="non-terminal residue" evidence="1">
    <location>
        <position position="1"/>
    </location>
</feature>
<reference evidence="1" key="1">
    <citation type="journal article" date="2014" name="Front. Microbiol.">
        <title>High frequency of phylogenetically diverse reductive dehalogenase-homologous genes in deep subseafloor sedimentary metagenomes.</title>
        <authorList>
            <person name="Kawai M."/>
            <person name="Futagami T."/>
            <person name="Toyoda A."/>
            <person name="Takaki Y."/>
            <person name="Nishi S."/>
            <person name="Hori S."/>
            <person name="Arai W."/>
            <person name="Tsubouchi T."/>
            <person name="Morono Y."/>
            <person name="Uchiyama I."/>
            <person name="Ito T."/>
            <person name="Fujiyama A."/>
            <person name="Inagaki F."/>
            <person name="Takami H."/>
        </authorList>
    </citation>
    <scope>NUCLEOTIDE SEQUENCE</scope>
    <source>
        <strain evidence="1">Expedition CK06-06</strain>
    </source>
</reference>
<accession>X1T0M8</accession>